<dbReference type="EMBL" id="CALTRL010003386">
    <property type="protein sequence ID" value="CAH7681062.1"/>
    <property type="molecule type" value="Genomic_DNA"/>
</dbReference>
<dbReference type="Proteomes" id="UP001153365">
    <property type="component" value="Unassembled WGS sequence"/>
</dbReference>
<evidence type="ECO:0000256" key="7">
    <source>
        <dbReference type="SAM" id="Phobius"/>
    </source>
</evidence>
<keyword evidence="10" id="KW-1185">Reference proteome</keyword>
<organism evidence="9 10">
    <name type="scientific">Phakopsora pachyrhizi</name>
    <name type="common">Asian soybean rust disease fungus</name>
    <dbReference type="NCBI Taxonomy" id="170000"/>
    <lineage>
        <taxon>Eukaryota</taxon>
        <taxon>Fungi</taxon>
        <taxon>Dikarya</taxon>
        <taxon>Basidiomycota</taxon>
        <taxon>Pucciniomycotina</taxon>
        <taxon>Pucciniomycetes</taxon>
        <taxon>Pucciniales</taxon>
        <taxon>Phakopsoraceae</taxon>
        <taxon>Phakopsora</taxon>
    </lineage>
</organism>
<feature type="transmembrane region" description="Helical" evidence="7">
    <location>
        <begin position="131"/>
        <end position="152"/>
    </location>
</feature>
<keyword evidence="4 7" id="KW-1133">Transmembrane helix</keyword>
<evidence type="ECO:0000256" key="1">
    <source>
        <dbReference type="ARBA" id="ARBA00004167"/>
    </source>
</evidence>
<evidence type="ECO:0000259" key="8">
    <source>
        <dbReference type="Pfam" id="PF09430"/>
    </source>
</evidence>
<dbReference type="AlphaFoldDB" id="A0AAV0B5Y3"/>
<dbReference type="PANTHER" id="PTHR13605:SF4">
    <property type="entry name" value="ER MEMBRANE PROTEIN COMPLEX SUBUNIT 7"/>
    <property type="match status" value="1"/>
</dbReference>
<evidence type="ECO:0000256" key="2">
    <source>
        <dbReference type="ARBA" id="ARBA00022692"/>
    </source>
</evidence>
<evidence type="ECO:0000313" key="10">
    <source>
        <dbReference type="Proteomes" id="UP001153365"/>
    </source>
</evidence>
<feature type="domain" description="ER membrane protein complex subunit 7 beta-sandwich" evidence="8">
    <location>
        <begin position="20"/>
        <end position="142"/>
    </location>
</feature>
<dbReference type="Pfam" id="PF09430">
    <property type="entry name" value="EMC7_beta-sandw"/>
    <property type="match status" value="1"/>
</dbReference>
<proteinExistence type="predicted"/>
<accession>A0AAV0B5Y3</accession>
<dbReference type="Gene3D" id="2.60.40.1120">
    <property type="entry name" value="Carboxypeptidase-like, regulatory domain"/>
    <property type="match status" value="1"/>
</dbReference>
<keyword evidence="2 7" id="KW-0812">Transmembrane</keyword>
<gene>
    <name evidence="9" type="ORF">PPACK8108_LOCUS13607</name>
</gene>
<comment type="caution">
    <text evidence="9">The sequence shown here is derived from an EMBL/GenBank/DDBJ whole genome shotgun (WGS) entry which is preliminary data.</text>
</comment>
<protein>
    <recommendedName>
        <fullName evidence="8">ER membrane protein complex subunit 7 beta-sandwich domain-containing protein</fullName>
    </recommendedName>
</protein>
<feature type="compositionally biased region" description="Basic and acidic residues" evidence="6">
    <location>
        <begin position="213"/>
        <end position="226"/>
    </location>
</feature>
<evidence type="ECO:0000256" key="3">
    <source>
        <dbReference type="ARBA" id="ARBA00022729"/>
    </source>
</evidence>
<dbReference type="InterPro" id="IPR019008">
    <property type="entry name" value="Beta_sandwich_EMC7"/>
</dbReference>
<evidence type="ECO:0000256" key="6">
    <source>
        <dbReference type="SAM" id="MobiDB-lite"/>
    </source>
</evidence>
<evidence type="ECO:0000313" key="9">
    <source>
        <dbReference type="EMBL" id="CAH7681062.1"/>
    </source>
</evidence>
<dbReference type="PANTHER" id="PTHR13605">
    <property type="entry name" value="ER MEMBRANE PROTEIN COMPLEX SUBUNIT 7"/>
    <property type="match status" value="1"/>
</dbReference>
<dbReference type="GO" id="GO:0072546">
    <property type="term" value="C:EMC complex"/>
    <property type="evidence" value="ECO:0007669"/>
    <property type="project" value="TreeGrafter"/>
</dbReference>
<keyword evidence="5 7" id="KW-0472">Membrane</keyword>
<keyword evidence="3" id="KW-0732">Signal</keyword>
<dbReference type="InterPro" id="IPR039163">
    <property type="entry name" value="EMC7"/>
</dbReference>
<feature type="region of interest" description="Disordered" evidence="6">
    <location>
        <begin position="197"/>
        <end position="226"/>
    </location>
</feature>
<evidence type="ECO:0000256" key="5">
    <source>
        <dbReference type="ARBA" id="ARBA00023136"/>
    </source>
</evidence>
<reference evidence="9" key="1">
    <citation type="submission" date="2022-06" db="EMBL/GenBank/DDBJ databases">
        <authorList>
            <consortium name="SYNGENTA / RWTH Aachen University"/>
        </authorList>
    </citation>
    <scope>NUCLEOTIDE SEQUENCE</scope>
</reference>
<evidence type="ECO:0000256" key="4">
    <source>
        <dbReference type="ARBA" id="ARBA00022989"/>
    </source>
</evidence>
<sequence>MASSRLLGRVTLNDKLTDINLIPTDSRVSISNGDLTTRVHIRSDGTFVFQDLKPGRYILRVQCRRFSFPMLKVRLSDDDQGSIPIVSPYSISQAEPDPRANHFEHKLQHPIQISPISILEYYEIPVGFNPLSILLGNPMYLLMGGMVIFMILMPKLLNLLDPDALAELQENQSNMHKQMSLIQNMDLTSGISNILSQQSEEDEKRTSTQGRISSDKQKDASIKRRR</sequence>
<comment type="subcellular location">
    <subcellularLocation>
        <location evidence="1">Membrane</location>
        <topology evidence="1">Single-pass membrane protein</topology>
    </subcellularLocation>
</comment>
<name>A0AAV0B5Y3_PHAPC</name>